<evidence type="ECO:0008006" key="15">
    <source>
        <dbReference type="Google" id="ProtNLM"/>
    </source>
</evidence>
<evidence type="ECO:0000313" key="13">
    <source>
        <dbReference type="EMBL" id="KAF4374483.1"/>
    </source>
</evidence>
<dbReference type="Proteomes" id="UP000525078">
    <property type="component" value="Unassembled WGS sequence"/>
</dbReference>
<evidence type="ECO:0000256" key="7">
    <source>
        <dbReference type="ARBA" id="ARBA00023004"/>
    </source>
</evidence>
<dbReference type="GO" id="GO:0020037">
    <property type="term" value="F:heme binding"/>
    <property type="evidence" value="ECO:0007669"/>
    <property type="project" value="InterPro"/>
</dbReference>
<evidence type="ECO:0000256" key="2">
    <source>
        <dbReference type="ARBA" id="ARBA00004370"/>
    </source>
</evidence>
<dbReference type="GO" id="GO:0016020">
    <property type="term" value="C:membrane"/>
    <property type="evidence" value="ECO:0007669"/>
    <property type="project" value="UniProtKB-SubCell"/>
</dbReference>
<keyword evidence="5 10" id="KW-0479">Metal-binding</keyword>
<evidence type="ECO:0000256" key="6">
    <source>
        <dbReference type="ARBA" id="ARBA00023002"/>
    </source>
</evidence>
<dbReference type="InterPro" id="IPR002401">
    <property type="entry name" value="Cyt_P450_E_grp-I"/>
</dbReference>
<sequence length="516" mass="58778">MEDLKNYIMLFLLWLVSTILVRNIFSKRRTKNSRFPPSPSSLPIIGHLHHLGPLPHQSLYKLSNRYGPLMHIYLGSIPTVVASSPEMAKEFLRTHEASFSSRPPPSILKHISYPSDDLTFAPYGPYWKFLKKVCMSQLLGSQTLNLLLPIRNDERRRFLVSLLKRAESNESVDIGNELKKLTNNVISRMIMSKRCADDDNEADEINEVVNDSAEIVGTFNVSDFIWFCKNLDLQGLRKRSKVIHDKFDNMVEKIIKEHRAHNKTSRGDHHHYHVPTDFLDILLKISDDEGSDVKLTQENIKSFFLDVFVAGTNTSSITMEWALAELINNPKMMKKAMEEIDNAVGKTRLVEESDVANLPYIQAIIKETLRLHPPGPILIREASETCSIDDYEIKEKTRLLINVWAISRDPNHWESPFEFKPERFYSDDKNEISNNAKNMDVRGQHFQLLPFGSGRRGCPGTTLGLQVVHTSLASIIQCFDLKTDGIVDMSEGPGLTLPRAHSLVCVLKARHSQLPL</sequence>
<reference evidence="13 14" key="1">
    <citation type="journal article" date="2020" name="bioRxiv">
        <title>Sequence and annotation of 42 cannabis genomes reveals extensive copy number variation in cannabinoid synthesis and pathogen resistance genes.</title>
        <authorList>
            <person name="Mckernan K.J."/>
            <person name="Helbert Y."/>
            <person name="Kane L.T."/>
            <person name="Ebling H."/>
            <person name="Zhang L."/>
            <person name="Liu B."/>
            <person name="Eaton Z."/>
            <person name="Mclaughlin S."/>
            <person name="Kingan S."/>
            <person name="Baybayan P."/>
            <person name="Concepcion G."/>
            <person name="Jordan M."/>
            <person name="Riva A."/>
            <person name="Barbazuk W."/>
            <person name="Harkins T."/>
        </authorList>
    </citation>
    <scope>NUCLEOTIDE SEQUENCE [LARGE SCALE GENOMIC DNA]</scope>
    <source>
        <strain evidence="14">cv. Jamaican Lion 4</strain>
        <tissue evidence="13">Leaf</tissue>
    </source>
</reference>
<dbReference type="SUPFAM" id="SSF48264">
    <property type="entry name" value="Cytochrome P450"/>
    <property type="match status" value="1"/>
</dbReference>
<comment type="cofactor">
    <cofactor evidence="1 10">
        <name>heme</name>
        <dbReference type="ChEBI" id="CHEBI:30413"/>
    </cofactor>
</comment>
<dbReference type="PROSITE" id="PS00086">
    <property type="entry name" value="CYTOCHROME_P450"/>
    <property type="match status" value="1"/>
</dbReference>
<comment type="caution">
    <text evidence="13">The sequence shown here is derived from an EMBL/GenBank/DDBJ whole genome shotgun (WGS) entry which is preliminary data.</text>
</comment>
<dbReference type="EMBL" id="JAATIP010000095">
    <property type="protein sequence ID" value="KAF4374483.1"/>
    <property type="molecule type" value="Genomic_DNA"/>
</dbReference>
<comment type="similarity">
    <text evidence="3 11">Belongs to the cytochrome P450 family.</text>
</comment>
<organism evidence="13 14">
    <name type="scientific">Cannabis sativa</name>
    <name type="common">Hemp</name>
    <name type="synonym">Marijuana</name>
    <dbReference type="NCBI Taxonomy" id="3483"/>
    <lineage>
        <taxon>Eukaryota</taxon>
        <taxon>Viridiplantae</taxon>
        <taxon>Streptophyta</taxon>
        <taxon>Embryophyta</taxon>
        <taxon>Tracheophyta</taxon>
        <taxon>Spermatophyta</taxon>
        <taxon>Magnoliopsida</taxon>
        <taxon>eudicotyledons</taxon>
        <taxon>Gunneridae</taxon>
        <taxon>Pentapetalae</taxon>
        <taxon>rosids</taxon>
        <taxon>fabids</taxon>
        <taxon>Rosales</taxon>
        <taxon>Cannabaceae</taxon>
        <taxon>Cannabis</taxon>
    </lineage>
</organism>
<dbReference type="FunFam" id="1.10.630.10:FF:000019">
    <property type="entry name" value="Cytochrome P450 family protein"/>
    <property type="match status" value="1"/>
</dbReference>
<keyword evidence="4 10" id="KW-0349">Heme</keyword>
<feature type="binding site" description="axial binding residue" evidence="10">
    <location>
        <position position="458"/>
    </location>
    <ligand>
        <name>heme</name>
        <dbReference type="ChEBI" id="CHEBI:30413"/>
    </ligand>
    <ligandPart>
        <name>Fe</name>
        <dbReference type="ChEBI" id="CHEBI:18248"/>
    </ligandPart>
</feature>
<keyword evidence="9 12" id="KW-0472">Membrane</keyword>
<dbReference type="AlphaFoldDB" id="A0A7J6FUQ4"/>
<proteinExistence type="inferred from homology"/>
<dbReference type="InterPro" id="IPR001128">
    <property type="entry name" value="Cyt_P450"/>
</dbReference>
<dbReference type="PANTHER" id="PTHR47943:SF8">
    <property type="entry name" value="CYTOCHROME P450"/>
    <property type="match status" value="1"/>
</dbReference>
<dbReference type="CDD" id="cd20655">
    <property type="entry name" value="CYP93"/>
    <property type="match status" value="1"/>
</dbReference>
<dbReference type="Pfam" id="PF00067">
    <property type="entry name" value="p450"/>
    <property type="match status" value="1"/>
</dbReference>
<dbReference type="GO" id="GO:0004497">
    <property type="term" value="F:monooxygenase activity"/>
    <property type="evidence" value="ECO:0007669"/>
    <property type="project" value="UniProtKB-KW"/>
</dbReference>
<name>A0A7J6FUQ4_CANSA</name>
<dbReference type="GO" id="GO:0016705">
    <property type="term" value="F:oxidoreductase activity, acting on paired donors, with incorporation or reduction of molecular oxygen"/>
    <property type="evidence" value="ECO:0007669"/>
    <property type="project" value="InterPro"/>
</dbReference>
<dbReference type="InterPro" id="IPR017972">
    <property type="entry name" value="Cyt_P450_CS"/>
</dbReference>
<keyword evidence="6 11" id="KW-0560">Oxidoreductase</keyword>
<evidence type="ECO:0000256" key="5">
    <source>
        <dbReference type="ARBA" id="ARBA00022723"/>
    </source>
</evidence>
<dbReference type="PRINTS" id="PR00463">
    <property type="entry name" value="EP450I"/>
</dbReference>
<evidence type="ECO:0000256" key="8">
    <source>
        <dbReference type="ARBA" id="ARBA00023033"/>
    </source>
</evidence>
<evidence type="ECO:0000313" key="14">
    <source>
        <dbReference type="Proteomes" id="UP000525078"/>
    </source>
</evidence>
<evidence type="ECO:0000256" key="1">
    <source>
        <dbReference type="ARBA" id="ARBA00001971"/>
    </source>
</evidence>
<protein>
    <recommendedName>
        <fullName evidence="15">Cytochrome P450</fullName>
    </recommendedName>
</protein>
<comment type="subcellular location">
    <subcellularLocation>
        <location evidence="2">Membrane</location>
    </subcellularLocation>
</comment>
<evidence type="ECO:0000256" key="10">
    <source>
        <dbReference type="PIRSR" id="PIRSR602401-1"/>
    </source>
</evidence>
<evidence type="ECO:0000256" key="4">
    <source>
        <dbReference type="ARBA" id="ARBA00022617"/>
    </source>
</evidence>
<evidence type="ECO:0000256" key="9">
    <source>
        <dbReference type="ARBA" id="ARBA00023136"/>
    </source>
</evidence>
<dbReference type="Gene3D" id="1.10.630.10">
    <property type="entry name" value="Cytochrome P450"/>
    <property type="match status" value="1"/>
</dbReference>
<evidence type="ECO:0000256" key="11">
    <source>
        <dbReference type="RuleBase" id="RU000461"/>
    </source>
</evidence>
<feature type="transmembrane region" description="Helical" evidence="12">
    <location>
        <begin position="6"/>
        <end position="25"/>
    </location>
</feature>
<dbReference type="PRINTS" id="PR00385">
    <property type="entry name" value="P450"/>
</dbReference>
<keyword evidence="8 11" id="KW-0503">Monooxygenase</keyword>
<dbReference type="GO" id="GO:0005506">
    <property type="term" value="F:iron ion binding"/>
    <property type="evidence" value="ECO:0007669"/>
    <property type="project" value="InterPro"/>
</dbReference>
<evidence type="ECO:0000256" key="3">
    <source>
        <dbReference type="ARBA" id="ARBA00010617"/>
    </source>
</evidence>
<keyword evidence="7 10" id="KW-0408">Iron</keyword>
<dbReference type="PANTHER" id="PTHR47943">
    <property type="entry name" value="CYTOCHROME P450 93A3-LIKE"/>
    <property type="match status" value="1"/>
</dbReference>
<accession>A0A7J6FUQ4</accession>
<evidence type="ECO:0000256" key="12">
    <source>
        <dbReference type="SAM" id="Phobius"/>
    </source>
</evidence>
<dbReference type="InterPro" id="IPR036396">
    <property type="entry name" value="Cyt_P450_sf"/>
</dbReference>
<gene>
    <name evidence="13" type="ORF">F8388_016034</name>
</gene>
<keyword evidence="12" id="KW-1133">Transmembrane helix</keyword>
<keyword evidence="12" id="KW-0812">Transmembrane</keyword>